<reference evidence="3" key="1">
    <citation type="journal article" date="2014" name="Int. J. Syst. Evol. Microbiol.">
        <title>Complete genome sequence of Corynebacterium casei LMG S-19264T (=DSM 44701T), isolated from a smear-ripened cheese.</title>
        <authorList>
            <consortium name="US DOE Joint Genome Institute (JGI-PGF)"/>
            <person name="Walter F."/>
            <person name="Albersmeier A."/>
            <person name="Kalinowski J."/>
            <person name="Ruckert C."/>
        </authorList>
    </citation>
    <scope>NUCLEOTIDE SEQUENCE</scope>
    <source>
        <strain evidence="3">CGMCC 1.3617</strain>
    </source>
</reference>
<keyword evidence="4" id="KW-1185">Reference proteome</keyword>
<dbReference type="AlphaFoldDB" id="A0A917KSN6"/>
<evidence type="ECO:0000313" key="4">
    <source>
        <dbReference type="Proteomes" id="UP000661507"/>
    </source>
</evidence>
<comment type="caution">
    <text evidence="3">The sequence shown here is derived from an EMBL/GenBank/DDBJ whole genome shotgun (WGS) entry which is preliminary data.</text>
</comment>
<dbReference type="Proteomes" id="UP000661507">
    <property type="component" value="Unassembled WGS sequence"/>
</dbReference>
<dbReference type="EMBL" id="BMKW01000010">
    <property type="protein sequence ID" value="GGJ28141.1"/>
    <property type="molecule type" value="Genomic_DNA"/>
</dbReference>
<reference evidence="3" key="2">
    <citation type="submission" date="2020-09" db="EMBL/GenBank/DDBJ databases">
        <authorList>
            <person name="Sun Q."/>
            <person name="Zhou Y."/>
        </authorList>
    </citation>
    <scope>NUCLEOTIDE SEQUENCE</scope>
    <source>
        <strain evidence="3">CGMCC 1.3617</strain>
    </source>
</reference>
<sequence>MRDESGPLSTLVGRRRLLAVPLAGLAAPAVHAQSTWPQGPIRIIVPYGPGGGTDLTIRILAPKLSAYLGQPVVIENRPGAGSTLGTDFVAKSPPDGSTFVHATLSSTGIAKALYPNLPYDPVTDLTAVSPTVFVPLVLAVTQAGWNVKTAAELIETLRANPDKYQYGSNGVGATGHLANANFVTGIGAKVVHVPYRSGSQTLAALLAGEVQFVQDIYGLLRPYHLSGQAKCLFVTADERSSILPDVPTMREAGVPDYKAYSWFGLFAAKDTPRPIVDRMNAAVQVALTDPAVAARFVEMGTPGMPGWSPDRFARYVAEEVVTWGPLVRASGATAD</sequence>
<dbReference type="SUPFAM" id="SSF53850">
    <property type="entry name" value="Periplasmic binding protein-like II"/>
    <property type="match status" value="1"/>
</dbReference>
<gene>
    <name evidence="3" type="ORF">GCM10011320_39310</name>
</gene>
<dbReference type="PANTHER" id="PTHR42928:SF5">
    <property type="entry name" value="BLR1237 PROTEIN"/>
    <property type="match status" value="1"/>
</dbReference>
<protein>
    <recommendedName>
        <fullName evidence="5">Tripartite tricarboxylate transporter substrate binding protein</fullName>
    </recommendedName>
</protein>
<proteinExistence type="inferred from homology"/>
<dbReference type="PIRSF" id="PIRSF017082">
    <property type="entry name" value="YflP"/>
    <property type="match status" value="1"/>
</dbReference>
<dbReference type="PANTHER" id="PTHR42928">
    <property type="entry name" value="TRICARBOXYLATE-BINDING PROTEIN"/>
    <property type="match status" value="1"/>
</dbReference>
<feature type="signal peptide" evidence="2">
    <location>
        <begin position="1"/>
        <end position="32"/>
    </location>
</feature>
<dbReference type="InterPro" id="IPR042100">
    <property type="entry name" value="Bug_dom1"/>
</dbReference>
<organism evidence="3 4">
    <name type="scientific">Neoroseomonas lacus</name>
    <dbReference type="NCBI Taxonomy" id="287609"/>
    <lineage>
        <taxon>Bacteria</taxon>
        <taxon>Pseudomonadati</taxon>
        <taxon>Pseudomonadota</taxon>
        <taxon>Alphaproteobacteria</taxon>
        <taxon>Acetobacterales</taxon>
        <taxon>Acetobacteraceae</taxon>
        <taxon>Neoroseomonas</taxon>
    </lineage>
</organism>
<comment type="similarity">
    <text evidence="1">Belongs to the UPF0065 (bug) family.</text>
</comment>
<dbReference type="Gene3D" id="3.40.190.10">
    <property type="entry name" value="Periplasmic binding protein-like II"/>
    <property type="match status" value="1"/>
</dbReference>
<evidence type="ECO:0000256" key="1">
    <source>
        <dbReference type="ARBA" id="ARBA00006987"/>
    </source>
</evidence>
<evidence type="ECO:0000256" key="2">
    <source>
        <dbReference type="SAM" id="SignalP"/>
    </source>
</evidence>
<evidence type="ECO:0008006" key="5">
    <source>
        <dbReference type="Google" id="ProtNLM"/>
    </source>
</evidence>
<feature type="chain" id="PRO_5036881166" description="Tripartite tricarboxylate transporter substrate binding protein" evidence="2">
    <location>
        <begin position="33"/>
        <end position="335"/>
    </location>
</feature>
<dbReference type="InterPro" id="IPR005064">
    <property type="entry name" value="BUG"/>
</dbReference>
<accession>A0A917KSN6</accession>
<keyword evidence="2" id="KW-0732">Signal</keyword>
<name>A0A917KSN6_9PROT</name>
<dbReference type="Gene3D" id="3.40.190.150">
    <property type="entry name" value="Bordetella uptake gene, domain 1"/>
    <property type="match status" value="1"/>
</dbReference>
<evidence type="ECO:0000313" key="3">
    <source>
        <dbReference type="EMBL" id="GGJ28141.1"/>
    </source>
</evidence>
<dbReference type="RefSeq" id="WP_188969844.1">
    <property type="nucleotide sequence ID" value="NZ_BMKW01000010.1"/>
</dbReference>
<dbReference type="Pfam" id="PF03401">
    <property type="entry name" value="TctC"/>
    <property type="match status" value="1"/>
</dbReference>